<feature type="compositionally biased region" description="Basic and acidic residues" evidence="8">
    <location>
        <begin position="98"/>
        <end position="108"/>
    </location>
</feature>
<feature type="region of interest" description="Disordered" evidence="8">
    <location>
        <begin position="79"/>
        <end position="145"/>
    </location>
</feature>
<dbReference type="InterPro" id="IPR006665">
    <property type="entry name" value="OmpA-like"/>
</dbReference>
<evidence type="ECO:0000256" key="4">
    <source>
        <dbReference type="ARBA" id="ARBA00022692"/>
    </source>
</evidence>
<dbReference type="GeneID" id="57398532"/>
<evidence type="ECO:0000256" key="3">
    <source>
        <dbReference type="ARBA" id="ARBA00022475"/>
    </source>
</evidence>
<evidence type="ECO:0000259" key="10">
    <source>
        <dbReference type="PROSITE" id="PS51123"/>
    </source>
</evidence>
<dbReference type="SUPFAM" id="SSF103088">
    <property type="entry name" value="OmpA-like"/>
    <property type="match status" value="1"/>
</dbReference>
<protein>
    <recommendedName>
        <fullName evidence="10">OmpA-like domain-containing protein</fullName>
    </recommendedName>
</protein>
<comment type="similarity">
    <text evidence="2">Belongs to the MotB family.</text>
</comment>
<dbReference type="InterPro" id="IPR025713">
    <property type="entry name" value="MotB-like_N_dom"/>
</dbReference>
<gene>
    <name evidence="11" type="primary">mbhA</name>
    <name evidence="11" type="ORF">PtoMrB4_33140</name>
</gene>
<dbReference type="Pfam" id="PF00691">
    <property type="entry name" value="OmpA"/>
    <property type="match status" value="1"/>
</dbReference>
<dbReference type="AlphaFoldDB" id="A0A679GRW2"/>
<keyword evidence="5 9" id="KW-1133">Transmembrane helix</keyword>
<sequence>MSRSGDKAHGHEVIIKRKGKKGHHDEHGGAWKVAFADFTLAMMALFMVLWIVQPQARSQSPSAGELMLNPMVDGGAGVFDGTSRLPLDLEGRPASLAPRREPPKKPEDSPAPQAEAAPAERKVAESRPETPATKDKEASRSPQLFRTVEDLERLAQMIRDMAGEVDALANLEVDVVPQGLRILIHDDQRRAMFARGSARLEPHFTGLLQALAKVLAGVENRLILSGHTDAVPYRQSGYDNWNLSGDRALQARNALLGGGLPAQRLLQVAAQADVMPVRPEAPEDGANRRIEILLLTEHAERLYRELFGDSYAQARVGAGGVRYQGPASPSTEVMGGGVGESTR</sequence>
<dbReference type="Gene3D" id="3.30.1330.60">
    <property type="entry name" value="OmpA-like domain"/>
    <property type="match status" value="1"/>
</dbReference>
<dbReference type="InterPro" id="IPR050330">
    <property type="entry name" value="Bact_OuterMem_StrucFunc"/>
</dbReference>
<evidence type="ECO:0000313" key="12">
    <source>
        <dbReference type="Proteomes" id="UP000501237"/>
    </source>
</evidence>
<accession>A0A679GRW2</accession>
<evidence type="ECO:0000256" key="7">
    <source>
        <dbReference type="PROSITE-ProRule" id="PRU00473"/>
    </source>
</evidence>
<proteinExistence type="inferred from homology"/>
<dbReference type="RefSeq" id="WP_172433962.1">
    <property type="nucleotide sequence ID" value="NZ_AP022642.1"/>
</dbReference>
<evidence type="ECO:0000313" key="11">
    <source>
        <dbReference type="EMBL" id="BCA29337.1"/>
    </source>
</evidence>
<evidence type="ECO:0000256" key="5">
    <source>
        <dbReference type="ARBA" id="ARBA00022989"/>
    </source>
</evidence>
<dbReference type="InterPro" id="IPR036737">
    <property type="entry name" value="OmpA-like_sf"/>
</dbReference>
<dbReference type="PROSITE" id="PS51123">
    <property type="entry name" value="OMPA_2"/>
    <property type="match status" value="1"/>
</dbReference>
<feature type="compositionally biased region" description="Basic and acidic residues" evidence="8">
    <location>
        <begin position="1"/>
        <end position="15"/>
    </location>
</feature>
<feature type="region of interest" description="Disordered" evidence="8">
    <location>
        <begin position="323"/>
        <end position="343"/>
    </location>
</feature>
<comment type="subcellular location">
    <subcellularLocation>
        <location evidence="1">Cell membrane</location>
        <topology evidence="1">Single-pass membrane protein</topology>
    </subcellularLocation>
</comment>
<feature type="compositionally biased region" description="Gly residues" evidence="8">
    <location>
        <begin position="334"/>
        <end position="343"/>
    </location>
</feature>
<evidence type="ECO:0000256" key="6">
    <source>
        <dbReference type="ARBA" id="ARBA00023136"/>
    </source>
</evidence>
<evidence type="ECO:0000256" key="8">
    <source>
        <dbReference type="SAM" id="MobiDB-lite"/>
    </source>
</evidence>
<dbReference type="PANTHER" id="PTHR30329">
    <property type="entry name" value="STATOR ELEMENT OF FLAGELLAR MOTOR COMPLEX"/>
    <property type="match status" value="1"/>
</dbReference>
<evidence type="ECO:0000256" key="2">
    <source>
        <dbReference type="ARBA" id="ARBA00008914"/>
    </source>
</evidence>
<evidence type="ECO:0000256" key="9">
    <source>
        <dbReference type="SAM" id="Phobius"/>
    </source>
</evidence>
<name>A0A679GRW2_9GAMM</name>
<dbReference type="PANTHER" id="PTHR30329:SF21">
    <property type="entry name" value="LIPOPROTEIN YIAD-RELATED"/>
    <property type="match status" value="1"/>
</dbReference>
<dbReference type="CDD" id="cd07185">
    <property type="entry name" value="OmpA_C-like"/>
    <property type="match status" value="1"/>
</dbReference>
<keyword evidence="4 9" id="KW-0812">Transmembrane</keyword>
<feature type="domain" description="OmpA-like" evidence="10">
    <location>
        <begin position="180"/>
        <end position="298"/>
    </location>
</feature>
<dbReference type="EMBL" id="AP022642">
    <property type="protein sequence ID" value="BCA29337.1"/>
    <property type="molecule type" value="Genomic_DNA"/>
</dbReference>
<keyword evidence="3" id="KW-1003">Cell membrane</keyword>
<dbReference type="Pfam" id="PF13677">
    <property type="entry name" value="MotB_plug"/>
    <property type="match status" value="1"/>
</dbReference>
<keyword evidence="6 7" id="KW-0472">Membrane</keyword>
<dbReference type="KEGG" id="poj:PtoMrB4_33140"/>
<dbReference type="Proteomes" id="UP000501237">
    <property type="component" value="Chromosome"/>
</dbReference>
<feature type="region of interest" description="Disordered" evidence="8">
    <location>
        <begin position="1"/>
        <end position="27"/>
    </location>
</feature>
<dbReference type="GO" id="GO:0005886">
    <property type="term" value="C:plasma membrane"/>
    <property type="evidence" value="ECO:0007669"/>
    <property type="project" value="UniProtKB-SubCell"/>
</dbReference>
<reference evidence="11 12" key="1">
    <citation type="journal article" date="2020" name="Microbiol. Resour. Announc.">
        <title>Complete genome sequence of Pseudomonas otitidis strain MrB4, isolated from Lake Biwa in Japan.</title>
        <authorList>
            <person name="Miyazaki K."/>
            <person name="Hase E."/>
            <person name="Maruya T."/>
        </authorList>
    </citation>
    <scope>NUCLEOTIDE SEQUENCE [LARGE SCALE GENOMIC DNA]</scope>
    <source>
        <strain evidence="11 12">MrB4</strain>
    </source>
</reference>
<feature type="transmembrane region" description="Helical" evidence="9">
    <location>
        <begin position="30"/>
        <end position="52"/>
    </location>
</feature>
<organism evidence="11 12">
    <name type="scientific">Metapseudomonas otitidis</name>
    <dbReference type="NCBI Taxonomy" id="319939"/>
    <lineage>
        <taxon>Bacteria</taxon>
        <taxon>Pseudomonadati</taxon>
        <taxon>Pseudomonadota</taxon>
        <taxon>Gammaproteobacteria</taxon>
        <taxon>Pseudomonadales</taxon>
        <taxon>Pseudomonadaceae</taxon>
        <taxon>Metapseudomonas</taxon>
    </lineage>
</organism>
<evidence type="ECO:0000256" key="1">
    <source>
        <dbReference type="ARBA" id="ARBA00004162"/>
    </source>
</evidence>
<feature type="compositionally biased region" description="Basic and acidic residues" evidence="8">
    <location>
        <begin position="118"/>
        <end position="139"/>
    </location>
</feature>